<evidence type="ECO:0000256" key="4">
    <source>
        <dbReference type="ARBA" id="ARBA00022989"/>
    </source>
</evidence>
<gene>
    <name evidence="7" type="ORF">OO17_01990</name>
</gene>
<dbReference type="CDD" id="cd06581">
    <property type="entry name" value="TM_PBP1_LivM_like"/>
    <property type="match status" value="1"/>
</dbReference>
<feature type="transmembrane region" description="Helical" evidence="6">
    <location>
        <begin position="56"/>
        <end position="79"/>
    </location>
</feature>
<proteinExistence type="predicted"/>
<feature type="transmembrane region" description="Helical" evidence="6">
    <location>
        <begin position="187"/>
        <end position="206"/>
    </location>
</feature>
<keyword evidence="3 6" id="KW-0812">Transmembrane</keyword>
<evidence type="ECO:0000256" key="3">
    <source>
        <dbReference type="ARBA" id="ARBA00022692"/>
    </source>
</evidence>
<comment type="subcellular location">
    <subcellularLocation>
        <location evidence="1">Cell membrane</location>
        <topology evidence="1">Multi-pass membrane protein</topology>
    </subcellularLocation>
</comment>
<dbReference type="PATRIC" id="fig|1076.23.peg.4440"/>
<keyword evidence="5 6" id="KW-0472">Membrane</keyword>
<dbReference type="PANTHER" id="PTHR30482:SF10">
    <property type="entry name" value="HIGH-AFFINITY BRANCHED-CHAIN AMINO ACID TRANSPORT PROTEIN BRAE"/>
    <property type="match status" value="1"/>
</dbReference>
<name>A0A0D7F4Z4_RHOPL</name>
<dbReference type="GO" id="GO:0015658">
    <property type="term" value="F:branched-chain amino acid transmembrane transporter activity"/>
    <property type="evidence" value="ECO:0007669"/>
    <property type="project" value="InterPro"/>
</dbReference>
<feature type="transmembrane region" description="Helical" evidence="6">
    <location>
        <begin position="218"/>
        <end position="245"/>
    </location>
</feature>
<evidence type="ECO:0000313" key="8">
    <source>
        <dbReference type="Proteomes" id="UP000032515"/>
    </source>
</evidence>
<evidence type="ECO:0008006" key="9">
    <source>
        <dbReference type="Google" id="ProtNLM"/>
    </source>
</evidence>
<evidence type="ECO:0000256" key="5">
    <source>
        <dbReference type="ARBA" id="ARBA00023136"/>
    </source>
</evidence>
<dbReference type="OrthoDB" id="9814461at2"/>
<evidence type="ECO:0000313" key="7">
    <source>
        <dbReference type="EMBL" id="KIZ47865.1"/>
    </source>
</evidence>
<organism evidence="7 8">
    <name type="scientific">Rhodopseudomonas palustris</name>
    <dbReference type="NCBI Taxonomy" id="1076"/>
    <lineage>
        <taxon>Bacteria</taxon>
        <taxon>Pseudomonadati</taxon>
        <taxon>Pseudomonadota</taxon>
        <taxon>Alphaproteobacteria</taxon>
        <taxon>Hyphomicrobiales</taxon>
        <taxon>Nitrobacteraceae</taxon>
        <taxon>Rhodopseudomonas</taxon>
    </lineage>
</organism>
<dbReference type="RefSeq" id="WP_044405010.1">
    <property type="nucleotide sequence ID" value="NZ_JXXE01000034.1"/>
</dbReference>
<dbReference type="InterPro" id="IPR043428">
    <property type="entry name" value="LivM-like"/>
</dbReference>
<keyword evidence="4 6" id="KW-1133">Transmembrane helix</keyword>
<dbReference type="EMBL" id="JXXE01000034">
    <property type="protein sequence ID" value="KIZ47865.1"/>
    <property type="molecule type" value="Genomic_DNA"/>
</dbReference>
<dbReference type="Pfam" id="PF02653">
    <property type="entry name" value="BPD_transp_2"/>
    <property type="match status" value="1"/>
</dbReference>
<keyword evidence="2" id="KW-1003">Cell membrane</keyword>
<feature type="transmembrane region" description="Helical" evidence="6">
    <location>
        <begin position="6"/>
        <end position="24"/>
    </location>
</feature>
<reference evidence="7 8" key="1">
    <citation type="submission" date="2014-11" db="EMBL/GenBank/DDBJ databases">
        <title>Genomics and ecophysiology of heterotrophic nitrogen fixing bacteria isolated from estuarine surface water.</title>
        <authorList>
            <person name="Bentzon-Tilia M."/>
            <person name="Severin I."/>
            <person name="Hansen L.H."/>
            <person name="Riemann L."/>
        </authorList>
    </citation>
    <scope>NUCLEOTIDE SEQUENCE [LARGE SCALE GENOMIC DNA]</scope>
    <source>
        <strain evidence="7 8">BAL398</strain>
    </source>
</reference>
<sequence length="312" mass="33067">MDAYLVSILTVAGIYMILALALNLQFGLTGLINFGVVGFYGLGAYASGIATETFHVPFIAGLGCAMIVGAIAGAAVSLLSLRLSGDFLAIVTLGFAETVRLVFNNEDWLTGGPRGFLISTRPVIEGLGRSLTAYMVLGVVVVAAVIVYVLMRRLATAPYGRVLRAIREDDLVPATLGKNIFVYRLQAFVLGSAVMAGGGSLYAHYVQTITPENFTTPVAILVWMSVIVGGAGNMVGTVLGSLAVVSIYEGTRFLSPWLAFLDAEQVSALRFIIIGSVLIVMIRFRPEGLLPEVHQRPAEAAPRIISPKGSTL</sequence>
<accession>A0A0D7F4Z4</accession>
<evidence type="ECO:0000256" key="1">
    <source>
        <dbReference type="ARBA" id="ARBA00004651"/>
    </source>
</evidence>
<protein>
    <recommendedName>
        <fullName evidence="9">Branched-chain amino acid ABC transporter permease</fullName>
    </recommendedName>
</protein>
<dbReference type="GO" id="GO:0005886">
    <property type="term" value="C:plasma membrane"/>
    <property type="evidence" value="ECO:0007669"/>
    <property type="project" value="UniProtKB-SubCell"/>
</dbReference>
<dbReference type="PANTHER" id="PTHR30482">
    <property type="entry name" value="HIGH-AFFINITY BRANCHED-CHAIN AMINO ACID TRANSPORT SYSTEM PERMEASE"/>
    <property type="match status" value="1"/>
</dbReference>
<feature type="transmembrane region" description="Helical" evidence="6">
    <location>
        <begin position="131"/>
        <end position="151"/>
    </location>
</feature>
<dbReference type="Proteomes" id="UP000032515">
    <property type="component" value="Unassembled WGS sequence"/>
</dbReference>
<evidence type="ECO:0000256" key="6">
    <source>
        <dbReference type="SAM" id="Phobius"/>
    </source>
</evidence>
<comment type="caution">
    <text evidence="7">The sequence shown here is derived from an EMBL/GenBank/DDBJ whole genome shotgun (WGS) entry which is preliminary data.</text>
</comment>
<evidence type="ECO:0000256" key="2">
    <source>
        <dbReference type="ARBA" id="ARBA00022475"/>
    </source>
</evidence>
<feature type="transmembrane region" description="Helical" evidence="6">
    <location>
        <begin position="31"/>
        <end position="50"/>
    </location>
</feature>
<dbReference type="AlphaFoldDB" id="A0A0D7F4Z4"/>
<dbReference type="InterPro" id="IPR001851">
    <property type="entry name" value="ABC_transp_permease"/>
</dbReference>